<dbReference type="RefSeq" id="WP_008723121.1">
    <property type="nucleotide sequence ID" value="NZ_JAJFDX010000009.1"/>
</dbReference>
<reference evidence="1 2" key="1">
    <citation type="submission" date="2024-03" db="EMBL/GenBank/DDBJ databases">
        <title>Human intestinal bacterial collection.</title>
        <authorList>
            <person name="Pauvert C."/>
            <person name="Hitch T.C.A."/>
            <person name="Clavel T."/>
        </authorList>
    </citation>
    <scope>NUCLEOTIDE SEQUENCE [LARGE SCALE GENOMIC DNA]</scope>
    <source>
        <strain evidence="1 2">CLA-SR-H021</strain>
    </source>
</reference>
<evidence type="ECO:0000313" key="1">
    <source>
        <dbReference type="EMBL" id="MEQ2425255.1"/>
    </source>
</evidence>
<dbReference type="Proteomes" id="UP001454086">
    <property type="component" value="Unassembled WGS sequence"/>
</dbReference>
<protein>
    <submittedName>
        <fullName evidence="1">Uncharacterized protein</fullName>
    </submittedName>
</protein>
<name>A0ABV1D4C1_9FIRM</name>
<dbReference type="EMBL" id="JBBMFM010000028">
    <property type="protein sequence ID" value="MEQ2425255.1"/>
    <property type="molecule type" value="Genomic_DNA"/>
</dbReference>
<gene>
    <name evidence="1" type="ORF">WMQ36_09755</name>
</gene>
<comment type="caution">
    <text evidence="1">The sequence shown here is derived from an EMBL/GenBank/DDBJ whole genome shotgun (WGS) entry which is preliminary data.</text>
</comment>
<organism evidence="1 2">
    <name type="scientific">Enterocloster hominis</name>
    <name type="common">ex Hitch et al. 2024</name>
    <dbReference type="NCBI Taxonomy" id="1917870"/>
    <lineage>
        <taxon>Bacteria</taxon>
        <taxon>Bacillati</taxon>
        <taxon>Bacillota</taxon>
        <taxon>Clostridia</taxon>
        <taxon>Lachnospirales</taxon>
        <taxon>Lachnospiraceae</taxon>
        <taxon>Enterocloster</taxon>
    </lineage>
</organism>
<accession>A0ABV1D4C1</accession>
<proteinExistence type="predicted"/>
<sequence length="206" mass="23440">MKYIWINPVTESMYGKPVLDGFLQKHGFTRVWCRTDWGREVKEKYRKMLDGCRDTVADARCPMACELVKSMAEDGVRAAGIEPILIHCAREISSREDLRNGEKIITTPCVSLADMGNSLRLPNTRFITWNALLKELGQRPEGKQLHASPIPPGFFAGMEERVQSLTGKEEIEAYMKSGRWKEVRLMEMLYCHKGCHNGDGVVMDET</sequence>
<evidence type="ECO:0000313" key="2">
    <source>
        <dbReference type="Proteomes" id="UP001454086"/>
    </source>
</evidence>
<keyword evidence="2" id="KW-1185">Reference proteome</keyword>